<dbReference type="InterPro" id="IPR007047">
    <property type="entry name" value="Flp_Fap"/>
</dbReference>
<sequence length="77" mass="8301">MKPKKGQRQSQVTSATSRFRGFLRDERGAVAMEYGVIVLLMGIAIVATLMSIGDTLRDSYYGEINTALESAGTADAD</sequence>
<feature type="transmembrane region" description="Helical" evidence="1">
    <location>
        <begin position="28"/>
        <end position="52"/>
    </location>
</feature>
<organism evidence="2 3">
    <name type="scientific">Roseibium limicola</name>
    <dbReference type="NCBI Taxonomy" id="2816037"/>
    <lineage>
        <taxon>Bacteria</taxon>
        <taxon>Pseudomonadati</taxon>
        <taxon>Pseudomonadota</taxon>
        <taxon>Alphaproteobacteria</taxon>
        <taxon>Hyphomicrobiales</taxon>
        <taxon>Stappiaceae</taxon>
        <taxon>Roseibium</taxon>
    </lineage>
</organism>
<keyword evidence="1" id="KW-0472">Membrane</keyword>
<proteinExistence type="predicted"/>
<dbReference type="EMBL" id="JAFLNF010000014">
    <property type="protein sequence ID" value="MBO0347495.1"/>
    <property type="molecule type" value="Genomic_DNA"/>
</dbReference>
<evidence type="ECO:0000256" key="1">
    <source>
        <dbReference type="SAM" id="Phobius"/>
    </source>
</evidence>
<keyword evidence="1" id="KW-1133">Transmembrane helix</keyword>
<dbReference type="Proteomes" id="UP000664779">
    <property type="component" value="Unassembled WGS sequence"/>
</dbReference>
<protein>
    <submittedName>
        <fullName evidence="2">Flp family type IVb pilin</fullName>
    </submittedName>
</protein>
<evidence type="ECO:0000313" key="3">
    <source>
        <dbReference type="Proteomes" id="UP000664779"/>
    </source>
</evidence>
<dbReference type="AlphaFoldDB" id="A0A939J725"/>
<reference evidence="2" key="1">
    <citation type="submission" date="2021-03" db="EMBL/GenBank/DDBJ databases">
        <title>Roseibium sp. CAU 1637 isolated from Incheon.</title>
        <authorList>
            <person name="Kim W."/>
        </authorList>
    </citation>
    <scope>NUCLEOTIDE SEQUENCE</scope>
    <source>
        <strain evidence="2">CAU 1637</strain>
    </source>
</reference>
<gene>
    <name evidence="2" type="ORF">J0X15_19855</name>
</gene>
<name>A0A939J725_9HYPH</name>
<dbReference type="RefSeq" id="WP_206944707.1">
    <property type="nucleotide sequence ID" value="NZ_JAFLNF010000014.1"/>
</dbReference>
<keyword evidence="3" id="KW-1185">Reference proteome</keyword>
<accession>A0A939J725</accession>
<evidence type="ECO:0000313" key="2">
    <source>
        <dbReference type="EMBL" id="MBO0347495.1"/>
    </source>
</evidence>
<keyword evidence="1" id="KW-0812">Transmembrane</keyword>
<comment type="caution">
    <text evidence="2">The sequence shown here is derived from an EMBL/GenBank/DDBJ whole genome shotgun (WGS) entry which is preliminary data.</text>
</comment>
<dbReference type="Pfam" id="PF04964">
    <property type="entry name" value="Flp_Fap"/>
    <property type="match status" value="1"/>
</dbReference>